<evidence type="ECO:0000313" key="12">
    <source>
        <dbReference type="EMBL" id="KAL2055323.1"/>
    </source>
</evidence>
<dbReference type="InterPro" id="IPR035952">
    <property type="entry name" value="Rhomboid-like_sf"/>
</dbReference>
<feature type="transmembrane region" description="Helical" evidence="10">
    <location>
        <begin position="69"/>
        <end position="88"/>
    </location>
</feature>
<evidence type="ECO:0000256" key="5">
    <source>
        <dbReference type="ARBA" id="ARBA00022670"/>
    </source>
</evidence>
<organism evidence="12 13">
    <name type="scientific">Lepraria finkii</name>
    <dbReference type="NCBI Taxonomy" id="1340010"/>
    <lineage>
        <taxon>Eukaryota</taxon>
        <taxon>Fungi</taxon>
        <taxon>Dikarya</taxon>
        <taxon>Ascomycota</taxon>
        <taxon>Pezizomycotina</taxon>
        <taxon>Lecanoromycetes</taxon>
        <taxon>OSLEUM clade</taxon>
        <taxon>Lecanoromycetidae</taxon>
        <taxon>Lecanorales</taxon>
        <taxon>Lecanorineae</taxon>
        <taxon>Stereocaulaceae</taxon>
        <taxon>Lepraria</taxon>
    </lineage>
</organism>
<sequence length="270" mass="29812">MAPTLPSFNPGRLRSYIFRLPLFTRIILLFTILFWILELQSAWNVVLWGALVPEEVNLGTMYRLNTYPLIHLGFFHMLLNTVALAPLLERFEADHGTLLTAAMFVGPFSTLPAAAYLIIERGILRGNTAVMGASVWVFVLLGAEAIKAFRVNPYFAIGTNKIPTWTTPIVALVFITALVPNTSFLGHLCALSIGYVYGLGYLKILAPPEKVLRWIEGKLNLLGRLPYYVSVDQKTYGRYGVLPTSNAPLTGAGEGSVPMTYMGSTERLGN</sequence>
<comment type="similarity">
    <text evidence="3">Belongs to the peptidase S54 family.</text>
</comment>
<dbReference type="SUPFAM" id="SSF144091">
    <property type="entry name" value="Rhomboid-like"/>
    <property type="match status" value="1"/>
</dbReference>
<dbReference type="Proteomes" id="UP001590951">
    <property type="component" value="Unassembled WGS sequence"/>
</dbReference>
<evidence type="ECO:0000256" key="8">
    <source>
        <dbReference type="ARBA" id="ARBA00022989"/>
    </source>
</evidence>
<name>A0ABR4BD07_9LECA</name>
<evidence type="ECO:0000256" key="6">
    <source>
        <dbReference type="ARBA" id="ARBA00022692"/>
    </source>
</evidence>
<evidence type="ECO:0000256" key="9">
    <source>
        <dbReference type="ARBA" id="ARBA00023136"/>
    </source>
</evidence>
<proteinExistence type="inferred from homology"/>
<evidence type="ECO:0000256" key="4">
    <source>
        <dbReference type="ARBA" id="ARBA00013039"/>
    </source>
</evidence>
<evidence type="ECO:0000256" key="10">
    <source>
        <dbReference type="SAM" id="Phobius"/>
    </source>
</evidence>
<feature type="transmembrane region" description="Helical" evidence="10">
    <location>
        <begin position="100"/>
        <end position="119"/>
    </location>
</feature>
<keyword evidence="9 10" id="KW-0472">Membrane</keyword>
<evidence type="ECO:0000259" key="11">
    <source>
        <dbReference type="Pfam" id="PF01694"/>
    </source>
</evidence>
<dbReference type="Gene3D" id="1.20.1540.10">
    <property type="entry name" value="Rhomboid-like"/>
    <property type="match status" value="1"/>
</dbReference>
<comment type="caution">
    <text evidence="12">The sequence shown here is derived from an EMBL/GenBank/DDBJ whole genome shotgun (WGS) entry which is preliminary data.</text>
</comment>
<evidence type="ECO:0000256" key="7">
    <source>
        <dbReference type="ARBA" id="ARBA00022801"/>
    </source>
</evidence>
<evidence type="ECO:0000256" key="1">
    <source>
        <dbReference type="ARBA" id="ARBA00000156"/>
    </source>
</evidence>
<accession>A0ABR4BD07</accession>
<keyword evidence="8 10" id="KW-1133">Transmembrane helix</keyword>
<evidence type="ECO:0000313" key="13">
    <source>
        <dbReference type="Proteomes" id="UP001590951"/>
    </source>
</evidence>
<keyword evidence="5" id="KW-0645">Protease</keyword>
<evidence type="ECO:0000256" key="2">
    <source>
        <dbReference type="ARBA" id="ARBA00004141"/>
    </source>
</evidence>
<gene>
    <name evidence="12" type="ORF">ABVK25_004131</name>
</gene>
<keyword evidence="13" id="KW-1185">Reference proteome</keyword>
<dbReference type="EMBL" id="JBHFEH010000011">
    <property type="protein sequence ID" value="KAL2055323.1"/>
    <property type="molecule type" value="Genomic_DNA"/>
</dbReference>
<feature type="transmembrane region" description="Helical" evidence="10">
    <location>
        <begin position="16"/>
        <end position="37"/>
    </location>
</feature>
<dbReference type="EC" id="3.4.21.105" evidence="4"/>
<evidence type="ECO:0000256" key="3">
    <source>
        <dbReference type="ARBA" id="ARBA00009045"/>
    </source>
</evidence>
<dbReference type="PANTHER" id="PTHR43066:SF1">
    <property type="entry name" value="RHOMBOID PROTEIN 2"/>
    <property type="match status" value="1"/>
</dbReference>
<dbReference type="Pfam" id="PF01694">
    <property type="entry name" value="Rhomboid"/>
    <property type="match status" value="1"/>
</dbReference>
<keyword evidence="6 10" id="KW-0812">Transmembrane</keyword>
<protein>
    <recommendedName>
        <fullName evidence="4">rhomboid protease</fullName>
        <ecNumber evidence="4">3.4.21.105</ecNumber>
    </recommendedName>
</protein>
<dbReference type="PANTHER" id="PTHR43066">
    <property type="entry name" value="RHOMBOID-RELATED PROTEIN"/>
    <property type="match status" value="1"/>
</dbReference>
<feature type="transmembrane region" description="Helical" evidence="10">
    <location>
        <begin position="131"/>
        <end position="150"/>
    </location>
</feature>
<keyword evidence="7" id="KW-0378">Hydrolase</keyword>
<comment type="catalytic activity">
    <reaction evidence="1">
        <text>Cleaves type-1 transmembrane domains using a catalytic dyad composed of serine and histidine that are contributed by different transmembrane domains.</text>
        <dbReference type="EC" id="3.4.21.105"/>
    </reaction>
</comment>
<comment type="subcellular location">
    <subcellularLocation>
        <location evidence="2">Membrane</location>
        <topology evidence="2">Multi-pass membrane protein</topology>
    </subcellularLocation>
</comment>
<dbReference type="InterPro" id="IPR022764">
    <property type="entry name" value="Peptidase_S54_rhomboid_dom"/>
</dbReference>
<reference evidence="12 13" key="1">
    <citation type="submission" date="2024-09" db="EMBL/GenBank/DDBJ databases">
        <title>Rethinking Asexuality: The Enigmatic Case of Functional Sexual Genes in Lepraria (Stereocaulaceae).</title>
        <authorList>
            <person name="Doellman M."/>
            <person name="Sun Y."/>
            <person name="Barcenas-Pena A."/>
            <person name="Lumbsch H.T."/>
            <person name="Grewe F."/>
        </authorList>
    </citation>
    <scope>NUCLEOTIDE SEQUENCE [LARGE SCALE GENOMIC DNA]</scope>
    <source>
        <strain evidence="12 13">Grewe 0041</strain>
    </source>
</reference>
<feature type="domain" description="Peptidase S54 rhomboid" evidence="11">
    <location>
        <begin position="60"/>
        <end position="202"/>
    </location>
</feature>